<dbReference type="Gene3D" id="3.40.190.290">
    <property type="match status" value="1"/>
</dbReference>
<dbReference type="SUPFAM" id="SSF46785">
    <property type="entry name" value="Winged helix' DNA-binding domain"/>
    <property type="match status" value="1"/>
</dbReference>
<dbReference type="InterPro" id="IPR036388">
    <property type="entry name" value="WH-like_DNA-bd_sf"/>
</dbReference>
<keyword evidence="3" id="KW-0238">DNA-binding</keyword>
<evidence type="ECO:0000256" key="3">
    <source>
        <dbReference type="ARBA" id="ARBA00023125"/>
    </source>
</evidence>
<proteinExistence type="inferred from homology"/>
<dbReference type="Proteomes" id="UP001168540">
    <property type="component" value="Unassembled WGS sequence"/>
</dbReference>
<evidence type="ECO:0000259" key="5">
    <source>
        <dbReference type="PROSITE" id="PS50931"/>
    </source>
</evidence>
<dbReference type="InterPro" id="IPR058163">
    <property type="entry name" value="LysR-type_TF_proteobact-type"/>
</dbReference>
<gene>
    <name evidence="6" type="ORF">QU481_16460</name>
</gene>
<keyword evidence="2" id="KW-0805">Transcription regulation</keyword>
<keyword evidence="4" id="KW-0804">Transcription</keyword>
<evidence type="ECO:0000313" key="7">
    <source>
        <dbReference type="Proteomes" id="UP001168540"/>
    </source>
</evidence>
<comment type="caution">
    <text evidence="6">The sequence shown here is derived from an EMBL/GenBank/DDBJ whole genome shotgun (WGS) entry which is preliminary data.</text>
</comment>
<evidence type="ECO:0000313" key="6">
    <source>
        <dbReference type="EMBL" id="MDN0076463.1"/>
    </source>
</evidence>
<dbReference type="InterPro" id="IPR000847">
    <property type="entry name" value="LysR_HTH_N"/>
</dbReference>
<dbReference type="Pfam" id="PF03466">
    <property type="entry name" value="LysR_substrate"/>
    <property type="match status" value="1"/>
</dbReference>
<comment type="similarity">
    <text evidence="1">Belongs to the LysR transcriptional regulatory family.</text>
</comment>
<dbReference type="SUPFAM" id="SSF53850">
    <property type="entry name" value="Periplasmic binding protein-like II"/>
    <property type="match status" value="1"/>
</dbReference>
<dbReference type="PANTHER" id="PTHR30537">
    <property type="entry name" value="HTH-TYPE TRANSCRIPTIONAL REGULATOR"/>
    <property type="match status" value="1"/>
</dbReference>
<dbReference type="Pfam" id="PF00126">
    <property type="entry name" value="HTH_1"/>
    <property type="match status" value="1"/>
</dbReference>
<evidence type="ECO:0000256" key="2">
    <source>
        <dbReference type="ARBA" id="ARBA00023015"/>
    </source>
</evidence>
<feature type="domain" description="HTH lysR-type" evidence="5">
    <location>
        <begin position="1"/>
        <end position="59"/>
    </location>
</feature>
<accession>A0ABT7XRY1</accession>
<dbReference type="Gene3D" id="1.10.10.10">
    <property type="entry name" value="Winged helix-like DNA-binding domain superfamily/Winged helix DNA-binding domain"/>
    <property type="match status" value="1"/>
</dbReference>
<dbReference type="InterPro" id="IPR036390">
    <property type="entry name" value="WH_DNA-bd_sf"/>
</dbReference>
<protein>
    <submittedName>
        <fullName evidence="6">LysR family transcriptional regulator</fullName>
    </submittedName>
</protein>
<organism evidence="6 7">
    <name type="scientific">Crenobacter oryzisoli</name>
    <dbReference type="NCBI Taxonomy" id="3056844"/>
    <lineage>
        <taxon>Bacteria</taxon>
        <taxon>Pseudomonadati</taxon>
        <taxon>Pseudomonadota</taxon>
        <taxon>Betaproteobacteria</taxon>
        <taxon>Neisseriales</taxon>
        <taxon>Neisseriaceae</taxon>
        <taxon>Crenobacter</taxon>
    </lineage>
</organism>
<dbReference type="RefSeq" id="WP_289831118.1">
    <property type="nucleotide sequence ID" value="NZ_JAUEDK010000033.1"/>
</dbReference>
<sequence length="294" mass="32520">MNKLLSMEVFVAVVEAGGFSAVADRFSMSAPMVGRHVRHLEEQLGARLLTRTTRRQSLTEIGRLYYERCRQILADIRAAESSVEVLRVEPRGLLRISAPVTLGTQALTPLVAEYLMRYPQVSIELLLDDRVVDLVGEGIDAAIRIGQLQDSTLVSRPLAPYRMVIAAAPAYLARAGTPTRPDELARHHCLGFTHWGRYWSWPPGGESDGVEAASPNRFRTNNGQALRMAALAGLGIILQPEVLMADELASGRLVPLLADYTPAARPVQIVYPQDRLATPKLTRFVEFVRERLGE</sequence>
<evidence type="ECO:0000256" key="1">
    <source>
        <dbReference type="ARBA" id="ARBA00009437"/>
    </source>
</evidence>
<evidence type="ECO:0000256" key="4">
    <source>
        <dbReference type="ARBA" id="ARBA00023163"/>
    </source>
</evidence>
<dbReference type="EMBL" id="JAUEDK010000033">
    <property type="protein sequence ID" value="MDN0076463.1"/>
    <property type="molecule type" value="Genomic_DNA"/>
</dbReference>
<name>A0ABT7XRY1_9NEIS</name>
<dbReference type="InterPro" id="IPR005119">
    <property type="entry name" value="LysR_subst-bd"/>
</dbReference>
<keyword evidence="7" id="KW-1185">Reference proteome</keyword>
<dbReference type="PANTHER" id="PTHR30537:SF5">
    <property type="entry name" value="HTH-TYPE TRANSCRIPTIONAL ACTIVATOR TTDR-RELATED"/>
    <property type="match status" value="1"/>
</dbReference>
<dbReference type="PROSITE" id="PS50931">
    <property type="entry name" value="HTH_LYSR"/>
    <property type="match status" value="1"/>
</dbReference>
<reference evidence="6" key="1">
    <citation type="submission" date="2023-06" db="EMBL/GenBank/DDBJ databases">
        <authorList>
            <person name="Zhang S."/>
        </authorList>
    </citation>
    <scope>NUCLEOTIDE SEQUENCE</scope>
    <source>
        <strain evidence="6">SG2303</strain>
    </source>
</reference>